<dbReference type="FunFam" id="3.40.50.300:FF:001154">
    <property type="entry name" value="RAS (RAD and GEM)-like GTP-binding 2"/>
    <property type="match status" value="1"/>
</dbReference>
<reference evidence="5 6" key="1">
    <citation type="journal article" date="2011" name="Genome Biol. Evol.">
        <title>Integration of the genetic map and genome assembly of fugu facilitates insights into distinct features of genome evolution in teleosts and mammals.</title>
        <authorList>
            <person name="Kai W."/>
            <person name="Kikuchi K."/>
            <person name="Tohari S."/>
            <person name="Chew A.K."/>
            <person name="Tay A."/>
            <person name="Fujiwara A."/>
            <person name="Hosoya S."/>
            <person name="Suetake H."/>
            <person name="Naruse K."/>
            <person name="Brenner S."/>
            <person name="Suzuki Y."/>
            <person name="Venkatesh B."/>
        </authorList>
    </citation>
    <scope>NUCLEOTIDE SEQUENCE [LARGE SCALE GENOMIC DNA]</scope>
</reference>
<dbReference type="InterPro" id="IPR027417">
    <property type="entry name" value="P-loop_NTPase"/>
</dbReference>
<dbReference type="Gene3D" id="3.40.50.300">
    <property type="entry name" value="P-loop containing nucleotide triphosphate hydrolases"/>
    <property type="match status" value="1"/>
</dbReference>
<dbReference type="GO" id="GO:0003924">
    <property type="term" value="F:GTPase activity"/>
    <property type="evidence" value="ECO:0007669"/>
    <property type="project" value="InterPro"/>
</dbReference>
<protein>
    <submittedName>
        <fullName evidence="5">Uncharacterized protein</fullName>
    </submittedName>
</protein>
<proteinExistence type="inferred from homology"/>
<reference evidence="5" key="3">
    <citation type="submission" date="2025-09" db="UniProtKB">
        <authorList>
            <consortium name="Ensembl"/>
        </authorList>
    </citation>
    <scope>IDENTIFICATION</scope>
</reference>
<dbReference type="Proteomes" id="UP000005226">
    <property type="component" value="Chromosome 20"/>
</dbReference>
<evidence type="ECO:0000256" key="2">
    <source>
        <dbReference type="ARBA" id="ARBA00022553"/>
    </source>
</evidence>
<dbReference type="GO" id="GO:0005525">
    <property type="term" value="F:GTP binding"/>
    <property type="evidence" value="ECO:0007669"/>
    <property type="project" value="InterPro"/>
</dbReference>
<dbReference type="GO" id="GO:0005886">
    <property type="term" value="C:plasma membrane"/>
    <property type="evidence" value="ECO:0007669"/>
    <property type="project" value="TreeGrafter"/>
</dbReference>
<dbReference type="SMART" id="SM00175">
    <property type="entry name" value="RAB"/>
    <property type="match status" value="1"/>
</dbReference>
<feature type="compositionally biased region" description="Polar residues" evidence="4">
    <location>
        <begin position="23"/>
        <end position="32"/>
    </location>
</feature>
<dbReference type="Ensembl" id="ENSTRUT00000072135.1">
    <property type="protein sequence ID" value="ENSTRUP00000066145.1"/>
    <property type="gene ID" value="ENSTRUG00000016054.3"/>
</dbReference>
<dbReference type="InterPro" id="IPR001806">
    <property type="entry name" value="Small_GTPase"/>
</dbReference>
<keyword evidence="3" id="KW-0547">Nucleotide-binding</keyword>
<dbReference type="Pfam" id="PF00071">
    <property type="entry name" value="Ras"/>
    <property type="match status" value="1"/>
</dbReference>
<sequence>MPTDVPEDRLQSEETAARYDSMTLPSASTVRRGSTPLPIKHQLRREEAVHDDCDWTSGAVGPSASPISFSPALDDSPAADSRPDGPLRIALLGQNGVGKSSLAIALAGDTERTASVDSEGEGYMRTVTVDEEDSTIVIYDNWRQDLSALQCEVCVLVFSVTDRRSFHRTAQLRLLLRETQPQTPIILVGNKSDLVRTREVSSQEAMSSAALYNCLYLEISASLDHRTPELLECAVRLARGESPWPPGTSAEDMIGGGQRESMTSRAKRFLSSLVPRYPREREEHIQACLVVVSVEEETCQPVRAQLKDQHKLGSNVEGLVWKRGAHCIHGCVHILQ</sequence>
<keyword evidence="2" id="KW-0597">Phosphoprotein</keyword>
<dbReference type="InterPro" id="IPR051641">
    <property type="entry name" value="RGK_GTP-binding_reg"/>
</dbReference>
<dbReference type="SUPFAM" id="SSF52540">
    <property type="entry name" value="P-loop containing nucleoside triphosphate hydrolases"/>
    <property type="match status" value="1"/>
</dbReference>
<evidence type="ECO:0000313" key="5">
    <source>
        <dbReference type="Ensembl" id="ENSTRUP00000066145.1"/>
    </source>
</evidence>
<dbReference type="GO" id="GO:0005246">
    <property type="term" value="F:calcium channel regulator activity"/>
    <property type="evidence" value="ECO:0007669"/>
    <property type="project" value="TreeGrafter"/>
</dbReference>
<evidence type="ECO:0000256" key="4">
    <source>
        <dbReference type="SAM" id="MobiDB-lite"/>
    </source>
</evidence>
<organism evidence="5 6">
    <name type="scientific">Takifugu rubripes</name>
    <name type="common">Japanese pufferfish</name>
    <name type="synonym">Fugu rubripes</name>
    <dbReference type="NCBI Taxonomy" id="31033"/>
    <lineage>
        <taxon>Eukaryota</taxon>
        <taxon>Metazoa</taxon>
        <taxon>Chordata</taxon>
        <taxon>Craniata</taxon>
        <taxon>Vertebrata</taxon>
        <taxon>Euteleostomi</taxon>
        <taxon>Actinopterygii</taxon>
        <taxon>Neopterygii</taxon>
        <taxon>Teleostei</taxon>
        <taxon>Neoteleostei</taxon>
        <taxon>Acanthomorphata</taxon>
        <taxon>Eupercaria</taxon>
        <taxon>Tetraodontiformes</taxon>
        <taxon>Tetradontoidea</taxon>
        <taxon>Tetraodontidae</taxon>
        <taxon>Takifugu</taxon>
    </lineage>
</organism>
<accession>A0A674MXN4</accession>
<evidence type="ECO:0000313" key="6">
    <source>
        <dbReference type="Proteomes" id="UP000005226"/>
    </source>
</evidence>
<dbReference type="PANTHER" id="PTHR45775:SF5">
    <property type="entry name" value="GTP-BINDING PROTEIN REM 2"/>
    <property type="match status" value="1"/>
</dbReference>
<feature type="compositionally biased region" description="Basic and acidic residues" evidence="4">
    <location>
        <begin position="44"/>
        <end position="53"/>
    </location>
</feature>
<dbReference type="PRINTS" id="PR00449">
    <property type="entry name" value="RASTRNSFRMNG"/>
</dbReference>
<evidence type="ECO:0000256" key="1">
    <source>
        <dbReference type="ARBA" id="ARBA00008846"/>
    </source>
</evidence>
<comment type="similarity">
    <text evidence="1">Belongs to the small GTPase superfamily. RGK family.</text>
</comment>
<gene>
    <name evidence="5" type="primary">LOC101073988</name>
</gene>
<feature type="compositionally biased region" description="Basic and acidic residues" evidence="4">
    <location>
        <begin position="1"/>
        <end position="17"/>
    </location>
</feature>
<dbReference type="PROSITE" id="PS51421">
    <property type="entry name" value="RAS"/>
    <property type="match status" value="1"/>
</dbReference>
<dbReference type="GeneTree" id="ENSGT00940000160062"/>
<reference evidence="5" key="2">
    <citation type="submission" date="2025-08" db="UniProtKB">
        <authorList>
            <consortium name="Ensembl"/>
        </authorList>
    </citation>
    <scope>IDENTIFICATION</scope>
</reference>
<dbReference type="SMART" id="SM00174">
    <property type="entry name" value="RHO"/>
    <property type="match status" value="1"/>
</dbReference>
<feature type="region of interest" description="Disordered" evidence="4">
    <location>
        <begin position="1"/>
        <end position="86"/>
    </location>
</feature>
<dbReference type="PROSITE" id="PS51419">
    <property type="entry name" value="RAB"/>
    <property type="match status" value="1"/>
</dbReference>
<dbReference type="AlphaFoldDB" id="A0A674MXN4"/>
<dbReference type="SMART" id="SM00173">
    <property type="entry name" value="RAS"/>
    <property type="match status" value="1"/>
</dbReference>
<dbReference type="PANTHER" id="PTHR45775">
    <property type="entry name" value="RAD, GEM/KIR FAMILY MEMBER 2, ISOFORM C"/>
    <property type="match status" value="1"/>
</dbReference>
<dbReference type="CDD" id="cd04148">
    <property type="entry name" value="RGK"/>
    <property type="match status" value="1"/>
</dbReference>
<keyword evidence="6" id="KW-1185">Reference proteome</keyword>
<name>A0A674MXN4_TAKRU</name>
<evidence type="ECO:0000256" key="3">
    <source>
        <dbReference type="ARBA" id="ARBA00022741"/>
    </source>
</evidence>
<dbReference type="OMA" id="DWPPQAL"/>
<dbReference type="InParanoid" id="A0A674MXN4"/>